<feature type="chain" id="PRO_5035843260" evidence="1">
    <location>
        <begin position="20"/>
        <end position="145"/>
    </location>
</feature>
<gene>
    <name evidence="2" type="ORF">MMEN_LOCUS11267</name>
</gene>
<keyword evidence="3" id="KW-1185">Reference proteome</keyword>
<dbReference type="AlphaFoldDB" id="A0A8S4B7Q9"/>
<dbReference type="PRINTS" id="PR01641">
    <property type="entry name" value="PROMCHFAMILY"/>
</dbReference>
<dbReference type="PANTHER" id="PTHR12091">
    <property type="entry name" value="MELANIN-CONCENTRATING HORMONE"/>
    <property type="match status" value="1"/>
</dbReference>
<dbReference type="InterPro" id="IPR005456">
    <property type="entry name" value="Prepro-melanin_conc_hormone"/>
</dbReference>
<sequence>MISVYSVVVTLVLFSELGSRLVTVAMPSTKADDGAAEQDSVDSILADVPVSELAAVPQVYRRTLALDTNGRDDGTPKIVVLLSDPRLKGQSVRGLSSALARNHPLLTDRSLSSPGVSSLKVDRRDTDLDMLRCMIGRVYRPCWEA</sequence>
<organism evidence="2 3">
    <name type="scientific">Menidia menidia</name>
    <name type="common">Atlantic silverside</name>
    <dbReference type="NCBI Taxonomy" id="238744"/>
    <lineage>
        <taxon>Eukaryota</taxon>
        <taxon>Metazoa</taxon>
        <taxon>Chordata</taxon>
        <taxon>Craniata</taxon>
        <taxon>Vertebrata</taxon>
        <taxon>Euteleostomi</taxon>
        <taxon>Actinopterygii</taxon>
        <taxon>Neopterygii</taxon>
        <taxon>Teleostei</taxon>
        <taxon>Neoteleostei</taxon>
        <taxon>Acanthomorphata</taxon>
        <taxon>Ovalentaria</taxon>
        <taxon>Atherinomorphae</taxon>
        <taxon>Atheriniformes</taxon>
        <taxon>Atherinopsidae</taxon>
        <taxon>Menidiinae</taxon>
        <taxon>Menidia</taxon>
    </lineage>
</organism>
<dbReference type="Proteomes" id="UP000677803">
    <property type="component" value="Unassembled WGS sequence"/>
</dbReference>
<evidence type="ECO:0000313" key="3">
    <source>
        <dbReference type="Proteomes" id="UP000677803"/>
    </source>
</evidence>
<protein>
    <submittedName>
        <fullName evidence="2">(Atlantic silverside) hypothetical protein</fullName>
    </submittedName>
</protein>
<dbReference type="GO" id="GO:0030354">
    <property type="term" value="F:melanin-concentrating hormone activity"/>
    <property type="evidence" value="ECO:0007669"/>
    <property type="project" value="InterPro"/>
</dbReference>
<reference evidence="2" key="1">
    <citation type="submission" date="2021-05" db="EMBL/GenBank/DDBJ databases">
        <authorList>
            <person name="Tigano A."/>
        </authorList>
    </citation>
    <scope>NUCLEOTIDE SEQUENCE</scope>
</reference>
<dbReference type="GO" id="GO:0007268">
    <property type="term" value="P:chemical synaptic transmission"/>
    <property type="evidence" value="ECO:0007669"/>
    <property type="project" value="InterPro"/>
</dbReference>
<accession>A0A8S4B7Q9</accession>
<keyword evidence="1" id="KW-0732">Signal</keyword>
<comment type="caution">
    <text evidence="2">The sequence shown here is derived from an EMBL/GenBank/DDBJ whole genome shotgun (WGS) entry which is preliminary data.</text>
</comment>
<evidence type="ECO:0000256" key="1">
    <source>
        <dbReference type="SAM" id="SignalP"/>
    </source>
</evidence>
<evidence type="ECO:0000313" key="2">
    <source>
        <dbReference type="EMBL" id="CAG5927380.1"/>
    </source>
</evidence>
<dbReference type="GO" id="GO:0031777">
    <property type="term" value="F:type 1 melanin-concentrating hormone receptor binding"/>
    <property type="evidence" value="ECO:0007669"/>
    <property type="project" value="TreeGrafter"/>
</dbReference>
<dbReference type="OrthoDB" id="8639774at2759"/>
<dbReference type="PANTHER" id="PTHR12091:SF2">
    <property type="entry name" value="PRO-MCH PRECURSOR"/>
    <property type="match status" value="1"/>
</dbReference>
<dbReference type="EMBL" id="CAJRST010011113">
    <property type="protein sequence ID" value="CAG5927380.1"/>
    <property type="molecule type" value="Genomic_DNA"/>
</dbReference>
<name>A0A8S4B7Q9_9TELE</name>
<feature type="signal peptide" evidence="1">
    <location>
        <begin position="1"/>
        <end position="19"/>
    </location>
</feature>
<dbReference type="GO" id="GO:0045202">
    <property type="term" value="C:synapse"/>
    <property type="evidence" value="ECO:0007669"/>
    <property type="project" value="GOC"/>
</dbReference>
<proteinExistence type="predicted"/>
<dbReference type="Pfam" id="PF05824">
    <property type="entry name" value="Pro-MCH"/>
    <property type="match status" value="1"/>
</dbReference>